<comment type="caution">
    <text evidence="1">The sequence shown here is derived from an EMBL/GenBank/DDBJ whole genome shotgun (WGS) entry which is preliminary data.</text>
</comment>
<evidence type="ECO:0000313" key="2">
    <source>
        <dbReference type="Proteomes" id="UP000688947"/>
    </source>
</evidence>
<dbReference type="Proteomes" id="UP000688947">
    <property type="component" value="Unassembled WGS sequence"/>
</dbReference>
<sequence>WTVPGAKRCFERVLSKVLPGPTPGDVVIHVTIEILRAFFDYENPNHPLTFPSPLRTRRGSRYFGQTSAATVPSQISGSHYGSDTTGYLLVPSRRVLRGKQVIPTTNELP</sequence>
<name>A0A8T1TT12_9STRA</name>
<dbReference type="EMBL" id="JAENGZ010001944">
    <property type="protein sequence ID" value="KAG6945536.1"/>
    <property type="molecule type" value="Genomic_DNA"/>
</dbReference>
<reference evidence="1" key="1">
    <citation type="submission" date="2021-01" db="EMBL/GenBank/DDBJ databases">
        <title>Phytophthora aleatoria, a newly-described species from Pinus radiata is distinct from Phytophthora cactorum isolates based on comparative genomics.</title>
        <authorList>
            <person name="Mcdougal R."/>
            <person name="Panda P."/>
            <person name="Williams N."/>
            <person name="Studholme D.J."/>
        </authorList>
    </citation>
    <scope>NUCLEOTIDE SEQUENCE</scope>
    <source>
        <strain evidence="1">NZFS 3830</strain>
    </source>
</reference>
<dbReference type="OrthoDB" id="88531at2759"/>
<protein>
    <submittedName>
        <fullName evidence="1">Uncharacterized protein</fullName>
    </submittedName>
</protein>
<gene>
    <name evidence="1" type="ORF">JG687_00017234</name>
</gene>
<organism evidence="1 2">
    <name type="scientific">Phytophthora cactorum</name>
    <dbReference type="NCBI Taxonomy" id="29920"/>
    <lineage>
        <taxon>Eukaryota</taxon>
        <taxon>Sar</taxon>
        <taxon>Stramenopiles</taxon>
        <taxon>Oomycota</taxon>
        <taxon>Peronosporomycetes</taxon>
        <taxon>Peronosporales</taxon>
        <taxon>Peronosporaceae</taxon>
        <taxon>Phytophthora</taxon>
    </lineage>
</organism>
<accession>A0A8T1TT12</accession>
<dbReference type="VEuPathDB" id="FungiDB:PC110_g9896"/>
<feature type="non-terminal residue" evidence="1">
    <location>
        <position position="1"/>
    </location>
</feature>
<dbReference type="AlphaFoldDB" id="A0A8T1TT12"/>
<evidence type="ECO:0000313" key="1">
    <source>
        <dbReference type="EMBL" id="KAG6945536.1"/>
    </source>
</evidence>
<proteinExistence type="predicted"/>